<keyword evidence="4" id="KW-1185">Reference proteome</keyword>
<sequence length="394" mass="44547">MAMLPTLMLVVVFGVCFKLVSSQLLTSVPRNVITATNTRNTQNIQSTDRKRLGCVLQPVPNSINKYRVHLFSLGTSLDFYCAQGTIFYPEKCACDWPKDRNMVLPKVPTTSRPQTRPFPDRTMRPGRRPVIDNVRPLMTTTPEPCRFRPDPDRNFYQEFVIGFNWSKRPCPIGTLFREETCKCDDIAPVSSLRCRAELYVPFDVMPIADGAGTSIPIGNNGNVDSVANAGRFDGSGRLTIWMYSNMDFGELLTINLRFYDFPGGPEEQVLVSNCFDKELGSIEIATRPRKKEVVFRGNTALSGPVEITLPYQEKMWKNVTYAYDGSTLTGKVNEEEKSIPLRGNLDIRFSGFEIGMCNGRGYVGYVDELRVYRCVNHFGLTRPNSNFGFTRRVK</sequence>
<dbReference type="EMBL" id="NEDP02004651">
    <property type="protein sequence ID" value="OWF44926.1"/>
    <property type="molecule type" value="Genomic_DNA"/>
</dbReference>
<organism evidence="3 4">
    <name type="scientific">Mizuhopecten yessoensis</name>
    <name type="common">Japanese scallop</name>
    <name type="synonym">Patinopecten yessoensis</name>
    <dbReference type="NCBI Taxonomy" id="6573"/>
    <lineage>
        <taxon>Eukaryota</taxon>
        <taxon>Metazoa</taxon>
        <taxon>Spiralia</taxon>
        <taxon>Lophotrochozoa</taxon>
        <taxon>Mollusca</taxon>
        <taxon>Bivalvia</taxon>
        <taxon>Autobranchia</taxon>
        <taxon>Pteriomorphia</taxon>
        <taxon>Pectinida</taxon>
        <taxon>Pectinoidea</taxon>
        <taxon>Pectinidae</taxon>
        <taxon>Mizuhopecten</taxon>
    </lineage>
</organism>
<dbReference type="Proteomes" id="UP000242188">
    <property type="component" value="Unassembled WGS sequence"/>
</dbReference>
<comment type="caution">
    <text evidence="3">The sequence shown here is derived from an EMBL/GenBank/DDBJ whole genome shotgun (WGS) entry which is preliminary data.</text>
</comment>
<dbReference type="InterPro" id="IPR013320">
    <property type="entry name" value="ConA-like_dom_sf"/>
</dbReference>
<reference evidence="3 4" key="1">
    <citation type="journal article" date="2017" name="Nat. Ecol. Evol.">
        <title>Scallop genome provides insights into evolution of bilaterian karyotype and development.</title>
        <authorList>
            <person name="Wang S."/>
            <person name="Zhang J."/>
            <person name="Jiao W."/>
            <person name="Li J."/>
            <person name="Xun X."/>
            <person name="Sun Y."/>
            <person name="Guo X."/>
            <person name="Huan P."/>
            <person name="Dong B."/>
            <person name="Zhang L."/>
            <person name="Hu X."/>
            <person name="Sun X."/>
            <person name="Wang J."/>
            <person name="Zhao C."/>
            <person name="Wang Y."/>
            <person name="Wang D."/>
            <person name="Huang X."/>
            <person name="Wang R."/>
            <person name="Lv J."/>
            <person name="Li Y."/>
            <person name="Zhang Z."/>
            <person name="Liu B."/>
            <person name="Lu W."/>
            <person name="Hui Y."/>
            <person name="Liang J."/>
            <person name="Zhou Z."/>
            <person name="Hou R."/>
            <person name="Li X."/>
            <person name="Liu Y."/>
            <person name="Li H."/>
            <person name="Ning X."/>
            <person name="Lin Y."/>
            <person name="Zhao L."/>
            <person name="Xing Q."/>
            <person name="Dou J."/>
            <person name="Li Y."/>
            <person name="Mao J."/>
            <person name="Guo H."/>
            <person name="Dou H."/>
            <person name="Li T."/>
            <person name="Mu C."/>
            <person name="Jiang W."/>
            <person name="Fu Q."/>
            <person name="Fu X."/>
            <person name="Miao Y."/>
            <person name="Liu J."/>
            <person name="Yu Q."/>
            <person name="Li R."/>
            <person name="Liao H."/>
            <person name="Li X."/>
            <person name="Kong Y."/>
            <person name="Jiang Z."/>
            <person name="Chourrout D."/>
            <person name="Li R."/>
            <person name="Bao Z."/>
        </authorList>
    </citation>
    <scope>NUCLEOTIDE SEQUENCE [LARGE SCALE GENOMIC DNA]</scope>
    <source>
        <strain evidence="3 4">PY_sf001</strain>
    </source>
</reference>
<name>A0A210Q863_MIZYE</name>
<dbReference type="SUPFAM" id="SSF49899">
    <property type="entry name" value="Concanavalin A-like lectins/glucanases"/>
    <property type="match status" value="1"/>
</dbReference>
<feature type="chain" id="PRO_5012600505" evidence="2">
    <location>
        <begin position="23"/>
        <end position="394"/>
    </location>
</feature>
<dbReference type="OrthoDB" id="6056357at2759"/>
<evidence type="ECO:0000256" key="1">
    <source>
        <dbReference type="SAM" id="MobiDB-lite"/>
    </source>
</evidence>
<evidence type="ECO:0000313" key="4">
    <source>
        <dbReference type="Proteomes" id="UP000242188"/>
    </source>
</evidence>
<proteinExistence type="predicted"/>
<keyword evidence="2" id="KW-0732">Signal</keyword>
<evidence type="ECO:0000256" key="2">
    <source>
        <dbReference type="SAM" id="SignalP"/>
    </source>
</evidence>
<gene>
    <name evidence="3" type="ORF">KP79_PYT16510</name>
</gene>
<dbReference type="AlphaFoldDB" id="A0A210Q863"/>
<accession>A0A210Q863</accession>
<protein>
    <submittedName>
        <fullName evidence="3">Asparagine-rich protein</fullName>
    </submittedName>
</protein>
<feature type="region of interest" description="Disordered" evidence="1">
    <location>
        <begin position="105"/>
        <end position="129"/>
    </location>
</feature>
<evidence type="ECO:0000313" key="3">
    <source>
        <dbReference type="EMBL" id="OWF44926.1"/>
    </source>
</evidence>
<feature type="signal peptide" evidence="2">
    <location>
        <begin position="1"/>
        <end position="22"/>
    </location>
</feature>